<keyword evidence="8" id="KW-1185">Reference proteome</keyword>
<dbReference type="GeneID" id="25033484"/>
<dbReference type="HOGENOM" id="CLU_030884_0_0_1"/>
<evidence type="ECO:0000313" key="7">
    <source>
        <dbReference type="EMBL" id="EPX75279.1"/>
    </source>
</evidence>
<dbReference type="PROSITE" id="PS51257">
    <property type="entry name" value="PROKAR_LIPOPROTEIN"/>
    <property type="match status" value="1"/>
</dbReference>
<dbReference type="Pfam" id="PF05978">
    <property type="entry name" value="UNC-93"/>
    <property type="match status" value="1"/>
</dbReference>
<evidence type="ECO:0000256" key="5">
    <source>
        <dbReference type="SAM" id="MobiDB-lite"/>
    </source>
</evidence>
<evidence type="ECO:0000256" key="4">
    <source>
        <dbReference type="ARBA" id="ARBA00023136"/>
    </source>
</evidence>
<dbReference type="InterPro" id="IPR036259">
    <property type="entry name" value="MFS_trans_sf"/>
</dbReference>
<accession>S9RMT8</accession>
<feature type="transmembrane region" description="Helical" evidence="6">
    <location>
        <begin position="115"/>
        <end position="137"/>
    </location>
</feature>
<dbReference type="Proteomes" id="UP000016088">
    <property type="component" value="Unassembled WGS sequence"/>
</dbReference>
<name>S9RMT8_SCHOY</name>
<feature type="transmembrane region" description="Helical" evidence="6">
    <location>
        <begin position="180"/>
        <end position="200"/>
    </location>
</feature>
<comment type="subcellular location">
    <subcellularLocation>
        <location evidence="1">Membrane</location>
        <topology evidence="1">Multi-pass membrane protein</topology>
    </subcellularLocation>
</comment>
<dbReference type="RefSeq" id="XP_013017722.1">
    <property type="nucleotide sequence ID" value="XM_013162268.1"/>
</dbReference>
<evidence type="ECO:0000256" key="3">
    <source>
        <dbReference type="ARBA" id="ARBA00022989"/>
    </source>
</evidence>
<dbReference type="VEuPathDB" id="FungiDB:SOCG_04522"/>
<keyword evidence="3 6" id="KW-1133">Transmembrane helix</keyword>
<dbReference type="eggNOG" id="KOG3098">
    <property type="taxonomic scope" value="Eukaryota"/>
</dbReference>
<evidence type="ECO:0000313" key="8">
    <source>
        <dbReference type="Proteomes" id="UP000016088"/>
    </source>
</evidence>
<organism evidence="7 8">
    <name type="scientific">Schizosaccharomyces octosporus (strain yFS286)</name>
    <name type="common">Fission yeast</name>
    <name type="synonym">Octosporomyces octosporus</name>
    <dbReference type="NCBI Taxonomy" id="483514"/>
    <lineage>
        <taxon>Eukaryota</taxon>
        <taxon>Fungi</taxon>
        <taxon>Dikarya</taxon>
        <taxon>Ascomycota</taxon>
        <taxon>Taphrinomycotina</taxon>
        <taxon>Schizosaccharomycetes</taxon>
        <taxon>Schizosaccharomycetales</taxon>
        <taxon>Schizosaccharomycetaceae</taxon>
        <taxon>Schizosaccharomyces</taxon>
    </lineage>
</organism>
<protein>
    <submittedName>
        <fullName evidence="7">Membrane transporter</fullName>
    </submittedName>
</protein>
<dbReference type="InterPro" id="IPR010291">
    <property type="entry name" value="Ion_channel_UNC-93"/>
</dbReference>
<feature type="region of interest" description="Disordered" evidence="5">
    <location>
        <begin position="449"/>
        <end position="476"/>
    </location>
</feature>
<dbReference type="GO" id="GO:0016020">
    <property type="term" value="C:membrane"/>
    <property type="evidence" value="ECO:0007669"/>
    <property type="project" value="UniProtKB-SubCell"/>
</dbReference>
<dbReference type="InterPro" id="IPR051617">
    <property type="entry name" value="UNC-93-like_regulator"/>
</dbReference>
<feature type="transmembrane region" description="Helical" evidence="6">
    <location>
        <begin position="149"/>
        <end position="168"/>
    </location>
</feature>
<feature type="transmembrane region" description="Helical" evidence="6">
    <location>
        <begin position="51"/>
        <end position="72"/>
    </location>
</feature>
<dbReference type="PANTHER" id="PTHR23294:SF59">
    <property type="entry name" value="UNC93-LIKE PROTEIN C922.05C"/>
    <property type="match status" value="1"/>
</dbReference>
<dbReference type="SUPFAM" id="SSF103473">
    <property type="entry name" value="MFS general substrate transporter"/>
    <property type="match status" value="1"/>
</dbReference>
<feature type="transmembrane region" description="Helical" evidence="6">
    <location>
        <begin position="344"/>
        <end position="373"/>
    </location>
</feature>
<keyword evidence="4 6" id="KW-0472">Membrane</keyword>
<feature type="transmembrane region" description="Helical" evidence="6">
    <location>
        <begin position="20"/>
        <end position="39"/>
    </location>
</feature>
<feature type="transmembrane region" description="Helical" evidence="6">
    <location>
        <begin position="411"/>
        <end position="432"/>
    </location>
</feature>
<dbReference type="AlphaFoldDB" id="S9RMT8"/>
<dbReference type="Gene3D" id="1.20.1250.20">
    <property type="entry name" value="MFS general substrate transporter like domains"/>
    <property type="match status" value="1"/>
</dbReference>
<feature type="transmembrane region" description="Helical" evidence="6">
    <location>
        <begin position="302"/>
        <end position="324"/>
    </location>
</feature>
<dbReference type="OrthoDB" id="196103at2759"/>
<dbReference type="EMBL" id="KE503206">
    <property type="protein sequence ID" value="EPX75279.1"/>
    <property type="molecule type" value="Genomic_DNA"/>
</dbReference>
<proteinExistence type="predicted"/>
<keyword evidence="2 6" id="KW-0812">Transmembrane</keyword>
<dbReference type="PANTHER" id="PTHR23294">
    <property type="entry name" value="ET TRANSLATION PRODUCT-RELATED"/>
    <property type="match status" value="1"/>
</dbReference>
<evidence type="ECO:0000256" key="1">
    <source>
        <dbReference type="ARBA" id="ARBA00004141"/>
    </source>
</evidence>
<feature type="compositionally biased region" description="Basic and acidic residues" evidence="5">
    <location>
        <begin position="466"/>
        <end position="476"/>
    </location>
</feature>
<reference evidence="7 8" key="1">
    <citation type="journal article" date="2011" name="Science">
        <title>Comparative functional genomics of the fission yeasts.</title>
        <authorList>
            <person name="Rhind N."/>
            <person name="Chen Z."/>
            <person name="Yassour M."/>
            <person name="Thompson D.A."/>
            <person name="Haas B.J."/>
            <person name="Habib N."/>
            <person name="Wapinski I."/>
            <person name="Roy S."/>
            <person name="Lin M.F."/>
            <person name="Heiman D.I."/>
            <person name="Young S.K."/>
            <person name="Furuya K."/>
            <person name="Guo Y."/>
            <person name="Pidoux A."/>
            <person name="Chen H.M."/>
            <person name="Robbertse B."/>
            <person name="Goldberg J.M."/>
            <person name="Aoki K."/>
            <person name="Bayne E.H."/>
            <person name="Berlin A.M."/>
            <person name="Desjardins C.A."/>
            <person name="Dobbs E."/>
            <person name="Dukaj L."/>
            <person name="Fan L."/>
            <person name="FitzGerald M.G."/>
            <person name="French C."/>
            <person name="Gujja S."/>
            <person name="Hansen K."/>
            <person name="Keifenheim D."/>
            <person name="Levin J.Z."/>
            <person name="Mosher R.A."/>
            <person name="Mueller C.A."/>
            <person name="Pfiffner J."/>
            <person name="Priest M."/>
            <person name="Russ C."/>
            <person name="Smialowska A."/>
            <person name="Swoboda P."/>
            <person name="Sykes S.M."/>
            <person name="Vaughn M."/>
            <person name="Vengrova S."/>
            <person name="Yoder R."/>
            <person name="Zeng Q."/>
            <person name="Allshire R."/>
            <person name="Baulcombe D."/>
            <person name="Birren B.W."/>
            <person name="Brown W."/>
            <person name="Ekwall K."/>
            <person name="Kellis M."/>
            <person name="Leatherwood J."/>
            <person name="Levin H."/>
            <person name="Margalit H."/>
            <person name="Martienssen R."/>
            <person name="Nieduszynski C.A."/>
            <person name="Spatafora J.W."/>
            <person name="Friedman N."/>
            <person name="Dalgaard J.Z."/>
            <person name="Baumann P."/>
            <person name="Niki H."/>
            <person name="Regev A."/>
            <person name="Nusbaum C."/>
        </authorList>
    </citation>
    <scope>NUCLEOTIDE SEQUENCE [LARGE SCALE GENOMIC DNA]</scope>
    <source>
        <strain evidence="8">yFS286</strain>
    </source>
</reference>
<feature type="transmembrane region" description="Helical" evidence="6">
    <location>
        <begin position="84"/>
        <end position="103"/>
    </location>
</feature>
<sequence>MNLRRSLKNANCGFILTGQFQNFIASCILFCCPGIYLAVTGLGAGGGHPSAFHLADVTNTLLYALYSVFGWCGGPLLKFVGPRWALAIGATGYPIYISGLWYYDRTGKQGFTIFTGAYLGVAAAFLWSAAAYVGLAYSCLHQKSQFISIQWSILALGSTVGSFIAFGLNYRSKSNGVPGAVYIIFIVIMFMAVLLATFLMKDPSSVKKSDGSSALPPKETKFLQEFKGLLTAAKDWRLLALLPAAFASQSTVPWQTHLNSYYFSLRTRSLNNVLYWCIQLFLPHLLTAILDTKRFRRINRGLFGLSIQAVILIVTFSGELSWIIKNKIDLHQTSPNLDWSDPGYGKAIVLYMLMGAQYSTCVISLQWCVSLVVNDPTMYASYAGLYKGTTAAGLCVSFGIDAAGVSFRNQAIIYLVLMIVLSVSQLSITVLCGNSPSLPEDDFSKPPLVIEGFDYPQNSNSSSFNSDKKKELESSL</sequence>
<evidence type="ECO:0000256" key="2">
    <source>
        <dbReference type="ARBA" id="ARBA00022692"/>
    </source>
</evidence>
<gene>
    <name evidence="7" type="ORF">SOCG_04522</name>
</gene>
<evidence type="ECO:0000256" key="6">
    <source>
        <dbReference type="SAM" id="Phobius"/>
    </source>
</evidence>
<dbReference type="OMA" id="YVICALT"/>